<dbReference type="InterPro" id="IPR007484">
    <property type="entry name" value="Peptidase_M28"/>
</dbReference>
<gene>
    <name evidence="11" type="ORF">MGMO_53c00720</name>
</gene>
<reference evidence="11 12" key="1">
    <citation type="journal article" date="2013" name="Genome Announc.">
        <title>Draft Genome Sequence of the Methanotrophic Gammaproteobacterium Methyloglobulus morosus DSM 22980 Strain KoM1.</title>
        <authorList>
            <person name="Poehlein A."/>
            <person name="Deutzmann J.S."/>
            <person name="Daniel R."/>
            <person name="Simeonova D.D."/>
        </authorList>
    </citation>
    <scope>NUCLEOTIDE SEQUENCE [LARGE SCALE GENOMIC DNA]</scope>
    <source>
        <strain evidence="11 12">KoM1</strain>
    </source>
</reference>
<evidence type="ECO:0000256" key="6">
    <source>
        <dbReference type="ARBA" id="ARBA00022989"/>
    </source>
</evidence>
<feature type="transmembrane region" description="Helical" evidence="9">
    <location>
        <begin position="473"/>
        <end position="493"/>
    </location>
</feature>
<evidence type="ECO:0000256" key="3">
    <source>
        <dbReference type="ARBA" id="ARBA00010918"/>
    </source>
</evidence>
<proteinExistence type="inferred from homology"/>
<evidence type="ECO:0000256" key="2">
    <source>
        <dbReference type="ARBA" id="ARBA00004128"/>
    </source>
</evidence>
<evidence type="ECO:0000256" key="7">
    <source>
        <dbReference type="ARBA" id="ARBA00023180"/>
    </source>
</evidence>
<keyword evidence="11" id="KW-0378">Hydrolase</keyword>
<keyword evidence="5" id="KW-0926">Vacuole</keyword>
<dbReference type="Gene3D" id="3.40.630.10">
    <property type="entry name" value="Zn peptidases"/>
    <property type="match status" value="1"/>
</dbReference>
<comment type="subcellular location">
    <subcellularLocation>
        <location evidence="2">Vacuole membrane</location>
        <topology evidence="2">Multi-pass membrane protein</topology>
    </subcellularLocation>
</comment>
<keyword evidence="9" id="KW-0812">Transmembrane</keyword>
<dbReference type="PANTHER" id="PTHR12147:SF58">
    <property type="entry name" value="VACUOLAR MEMBRANE PROTEASE"/>
    <property type="match status" value="1"/>
</dbReference>
<dbReference type="InterPro" id="IPR045175">
    <property type="entry name" value="M28_fam"/>
</dbReference>
<dbReference type="OrthoDB" id="9778250at2"/>
<feature type="transmembrane region" description="Helical" evidence="9">
    <location>
        <begin position="320"/>
        <end position="339"/>
    </location>
</feature>
<evidence type="ECO:0000313" key="11">
    <source>
        <dbReference type="EMBL" id="ESS72613.1"/>
    </source>
</evidence>
<dbReference type="AlphaFoldDB" id="V5C7A3"/>
<dbReference type="PATRIC" id="fig|1116472.3.peg.1620"/>
<keyword evidence="6 9" id="KW-1133">Transmembrane helix</keyword>
<dbReference type="GO" id="GO:0008235">
    <property type="term" value="F:metalloexopeptidase activity"/>
    <property type="evidence" value="ECO:0007669"/>
    <property type="project" value="InterPro"/>
</dbReference>
<evidence type="ECO:0000256" key="4">
    <source>
        <dbReference type="ARBA" id="ARBA00017435"/>
    </source>
</evidence>
<sequence>MQAIILLFGLVVLVGVGVYQTIPPKPASLDTPESAFSSVRAMPHVRQIGSKPHPTGSHENAEVRQYLISQIKLLGITPEIQSAVVVNPKNKKAVQIHNIMVKLPGSNPGKALLLSAHYDSVATGPGAADDGASVAAILETLRALKLQPALQNDLICLFTDSEESGLLGAHAFVELHPWAKQIGMALNFEYRGNSGAFMMFETSDGNGKLIEGLAESVAFVMSNSLMYEVYKRLPNDTDFSVFKHAGIPGMNFAAIEGHKAYHTPLDRPEFLSQSTLQHEGAIMMALVKYFGNQPLGDLKAENRMYFDFPGLGIIHYPMSWTIPLCSLLASLFAALYVIHHKAKTIRIMQPLISAFSYLLLVFGLYWVNGGLWAAIRSFHPDYQAFAYDDNFASYCYLGGFLFLNSAIVCGFYLSATRWLKPAELILGAAAIWLLLACCTLNNGANFLFTWPLFAFLASFGLIRLSFFKAHPDFTALVLLIGSAPGLLIFTPLIKNLFVGLTPHYMAIVLIFLNLLLGLLVPVLAAITTNKKGFIPTCTLS</sequence>
<dbReference type="GO" id="GO:0005774">
    <property type="term" value="C:vacuolar membrane"/>
    <property type="evidence" value="ECO:0007669"/>
    <property type="project" value="UniProtKB-SubCell"/>
</dbReference>
<dbReference type="SUPFAM" id="SSF53187">
    <property type="entry name" value="Zn-dependent exopeptidases"/>
    <property type="match status" value="1"/>
</dbReference>
<dbReference type="Pfam" id="PF04389">
    <property type="entry name" value="Peptidase_M28"/>
    <property type="match status" value="1"/>
</dbReference>
<feature type="domain" description="Peptidase M28" evidence="10">
    <location>
        <begin position="98"/>
        <end position="286"/>
    </location>
</feature>
<evidence type="ECO:0000256" key="8">
    <source>
        <dbReference type="ARBA" id="ARBA00031512"/>
    </source>
</evidence>
<comment type="function">
    <text evidence="1">May be involved in vacuolar sorting and osmoregulation.</text>
</comment>
<evidence type="ECO:0000313" key="12">
    <source>
        <dbReference type="Proteomes" id="UP000017842"/>
    </source>
</evidence>
<dbReference type="STRING" id="1116472.MGMO_53c00720"/>
<dbReference type="EMBL" id="AYLO01000051">
    <property type="protein sequence ID" value="ESS72613.1"/>
    <property type="molecule type" value="Genomic_DNA"/>
</dbReference>
<evidence type="ECO:0000256" key="5">
    <source>
        <dbReference type="ARBA" id="ARBA00022554"/>
    </source>
</evidence>
<feature type="transmembrane region" description="Helical" evidence="9">
    <location>
        <begin position="351"/>
        <end position="371"/>
    </location>
</feature>
<dbReference type="Proteomes" id="UP000017842">
    <property type="component" value="Unassembled WGS sequence"/>
</dbReference>
<evidence type="ECO:0000259" key="10">
    <source>
        <dbReference type="Pfam" id="PF04389"/>
    </source>
</evidence>
<keyword evidence="9" id="KW-0472">Membrane</keyword>
<keyword evidence="7" id="KW-0325">Glycoprotein</keyword>
<accession>V5C7A3</accession>
<comment type="similarity">
    <text evidence="3">Belongs to the peptidase M28 family.</text>
</comment>
<name>V5C7A3_9GAMM</name>
<dbReference type="eggNOG" id="COG2234">
    <property type="taxonomic scope" value="Bacteria"/>
</dbReference>
<dbReference type="RefSeq" id="WP_023494410.1">
    <property type="nucleotide sequence ID" value="NZ_AYLO01000051.1"/>
</dbReference>
<comment type="caution">
    <text evidence="11">The sequence shown here is derived from an EMBL/GenBank/DDBJ whole genome shotgun (WGS) entry which is preliminary data.</text>
</comment>
<feature type="transmembrane region" description="Helical" evidence="9">
    <location>
        <begin position="505"/>
        <end position="526"/>
    </location>
</feature>
<feature type="transmembrane region" description="Helical" evidence="9">
    <location>
        <begin position="391"/>
        <end position="412"/>
    </location>
</feature>
<dbReference type="GO" id="GO:0006508">
    <property type="term" value="P:proteolysis"/>
    <property type="evidence" value="ECO:0007669"/>
    <property type="project" value="InterPro"/>
</dbReference>
<dbReference type="PANTHER" id="PTHR12147">
    <property type="entry name" value="METALLOPEPTIDASE M28 FAMILY MEMBER"/>
    <property type="match status" value="1"/>
</dbReference>
<feature type="transmembrane region" description="Helical" evidence="9">
    <location>
        <begin position="448"/>
        <end position="466"/>
    </location>
</feature>
<evidence type="ECO:0000256" key="1">
    <source>
        <dbReference type="ARBA" id="ARBA00003273"/>
    </source>
</evidence>
<protein>
    <recommendedName>
        <fullName evidence="4">Vacuolar membrane protease</fullName>
    </recommendedName>
    <alternativeName>
        <fullName evidence="8">FXNA-related family protease 1</fullName>
    </alternativeName>
</protein>
<feature type="transmembrane region" description="Helical" evidence="9">
    <location>
        <begin position="424"/>
        <end position="442"/>
    </location>
</feature>
<organism evidence="11 12">
    <name type="scientific">Methyloglobulus morosus KoM1</name>
    <dbReference type="NCBI Taxonomy" id="1116472"/>
    <lineage>
        <taxon>Bacteria</taxon>
        <taxon>Pseudomonadati</taxon>
        <taxon>Pseudomonadota</taxon>
        <taxon>Gammaproteobacteria</taxon>
        <taxon>Methylococcales</taxon>
        <taxon>Methylococcaceae</taxon>
        <taxon>Methyloglobulus</taxon>
    </lineage>
</organism>
<evidence type="ECO:0000256" key="9">
    <source>
        <dbReference type="SAM" id="Phobius"/>
    </source>
</evidence>
<keyword evidence="12" id="KW-1185">Reference proteome</keyword>